<sequence length="371" mass="41241">MVAEDWGGERPAIPDGPMGIRYGKFCGVRWIGCPGKKPCDELDACCKAHDDGVEQKGLMSVKCYEKFKNYIRKVKKSGKDGFSKESCPYETPMLTMIQGMDIAILFSRLGGQHTDTAFIVHNSTYWRNVLYLDQPLLLPKILPTADLLDIKLAMVFDGHVGVGAASFVRKNILRYIIEDGYFPNCMEKAIKSAFLRADHAFADAHSGTTALTALLFGRSYAFLNLAASSKNLKALDALMASGINGLMSVKCYEKFKNYIRKVKKSGKDGFSKESCPYETPMLTMIQGMDIAILFSRLGGQHTDTAFIVHNSTYWRNVLYLDQPLLLPKILPTADLLDIKLAMVTQYPSDVQAILVVGRSFAFAIRTVKSHT</sequence>
<keyword evidence="6" id="KW-1185">Reference proteome</keyword>
<dbReference type="GO" id="GO:0050482">
    <property type="term" value="P:arachidonate secretion"/>
    <property type="evidence" value="ECO:0007669"/>
    <property type="project" value="InterPro"/>
</dbReference>
<reference evidence="5" key="2">
    <citation type="submission" date="2019-07" db="EMBL/GenBank/DDBJ databases">
        <authorList>
            <person name="Yang Y."/>
            <person name="Bocs S."/>
            <person name="Baudouin L."/>
        </authorList>
    </citation>
    <scope>NUCLEOTIDE SEQUENCE</scope>
    <source>
        <tissue evidence="5">Spear leaf of Hainan Tall coconut</tissue>
    </source>
</reference>
<dbReference type="InterPro" id="IPR036457">
    <property type="entry name" value="PPM-type-like_dom_sf"/>
</dbReference>
<evidence type="ECO:0000313" key="6">
    <source>
        <dbReference type="Proteomes" id="UP000797356"/>
    </source>
</evidence>
<comment type="caution">
    <text evidence="5">The sequence shown here is derived from an EMBL/GenBank/DDBJ whole genome shotgun (WGS) entry which is preliminary data.</text>
</comment>
<evidence type="ECO:0000256" key="2">
    <source>
        <dbReference type="ARBA" id="ARBA00047761"/>
    </source>
</evidence>
<dbReference type="GO" id="GO:0006644">
    <property type="term" value="P:phospholipid metabolic process"/>
    <property type="evidence" value="ECO:0007669"/>
    <property type="project" value="InterPro"/>
</dbReference>
<dbReference type="Gene3D" id="1.20.90.10">
    <property type="entry name" value="Phospholipase A2 domain"/>
    <property type="match status" value="1"/>
</dbReference>
<dbReference type="GO" id="GO:0004623">
    <property type="term" value="F:phospholipase A2 activity"/>
    <property type="evidence" value="ECO:0007669"/>
    <property type="project" value="InterPro"/>
</dbReference>
<evidence type="ECO:0000259" key="4">
    <source>
        <dbReference type="Pfam" id="PF00481"/>
    </source>
</evidence>
<evidence type="ECO:0000256" key="1">
    <source>
        <dbReference type="ARBA" id="ARBA00013081"/>
    </source>
</evidence>
<dbReference type="SUPFAM" id="SSF48619">
    <property type="entry name" value="Phospholipase A2, PLA2"/>
    <property type="match status" value="1"/>
</dbReference>
<dbReference type="GO" id="GO:0004722">
    <property type="term" value="F:protein serine/threonine phosphatase activity"/>
    <property type="evidence" value="ECO:0007669"/>
    <property type="project" value="UniProtKB-EC"/>
</dbReference>
<dbReference type="Pfam" id="PF00481">
    <property type="entry name" value="PP2C"/>
    <property type="match status" value="1"/>
</dbReference>
<evidence type="ECO:0000256" key="3">
    <source>
        <dbReference type="ARBA" id="ARBA00048336"/>
    </source>
</evidence>
<dbReference type="Gene3D" id="3.60.40.10">
    <property type="entry name" value="PPM-type phosphatase domain"/>
    <property type="match status" value="1"/>
</dbReference>
<reference evidence="5" key="1">
    <citation type="journal article" date="2017" name="Gigascience">
        <title>The genome draft of coconut (Cocos nucifera).</title>
        <authorList>
            <person name="Xiao Y."/>
            <person name="Xu P."/>
            <person name="Fan H."/>
            <person name="Baudouin L."/>
            <person name="Xia W."/>
            <person name="Bocs S."/>
            <person name="Xu J."/>
            <person name="Li Q."/>
            <person name="Guo A."/>
            <person name="Zhou L."/>
            <person name="Li J."/>
            <person name="Wu Y."/>
            <person name="Ma Z."/>
            <person name="Armero A."/>
            <person name="Issali A.E."/>
            <person name="Liu N."/>
            <person name="Peng M."/>
            <person name="Yang Y."/>
        </authorList>
    </citation>
    <scope>NUCLEOTIDE SEQUENCE</scope>
    <source>
        <tissue evidence="5">Spear leaf of Hainan Tall coconut</tissue>
    </source>
</reference>
<dbReference type="SUPFAM" id="SSF81606">
    <property type="entry name" value="PP2C-like"/>
    <property type="match status" value="1"/>
</dbReference>
<organism evidence="5 6">
    <name type="scientific">Cocos nucifera</name>
    <name type="common">Coconut palm</name>
    <dbReference type="NCBI Taxonomy" id="13894"/>
    <lineage>
        <taxon>Eukaryota</taxon>
        <taxon>Viridiplantae</taxon>
        <taxon>Streptophyta</taxon>
        <taxon>Embryophyta</taxon>
        <taxon>Tracheophyta</taxon>
        <taxon>Spermatophyta</taxon>
        <taxon>Magnoliopsida</taxon>
        <taxon>Liliopsida</taxon>
        <taxon>Arecaceae</taxon>
        <taxon>Arecoideae</taxon>
        <taxon>Cocoseae</taxon>
        <taxon>Attaleinae</taxon>
        <taxon>Cocos</taxon>
    </lineage>
</organism>
<feature type="domain" description="PPM-type phosphatase" evidence="4">
    <location>
        <begin position="146"/>
        <end position="219"/>
    </location>
</feature>
<protein>
    <recommendedName>
        <fullName evidence="1">protein-serine/threonine phosphatase</fullName>
        <ecNumber evidence="1">3.1.3.16</ecNumber>
    </recommendedName>
</protein>
<dbReference type="InterPro" id="IPR001932">
    <property type="entry name" value="PPM-type_phosphatase-like_dom"/>
</dbReference>
<accession>A0A8K0IK48</accession>
<gene>
    <name evidence="5" type="ORF">COCNU_09G005780</name>
</gene>
<evidence type="ECO:0000313" key="5">
    <source>
        <dbReference type="EMBL" id="KAG1361115.1"/>
    </source>
</evidence>
<dbReference type="OrthoDB" id="566013at2759"/>
<dbReference type="InterPro" id="IPR036444">
    <property type="entry name" value="PLipase_A2_dom_sf"/>
</dbReference>
<comment type="catalytic activity">
    <reaction evidence="3">
        <text>O-phospho-L-threonyl-[protein] + H2O = L-threonyl-[protein] + phosphate</text>
        <dbReference type="Rhea" id="RHEA:47004"/>
        <dbReference type="Rhea" id="RHEA-COMP:11060"/>
        <dbReference type="Rhea" id="RHEA-COMP:11605"/>
        <dbReference type="ChEBI" id="CHEBI:15377"/>
        <dbReference type="ChEBI" id="CHEBI:30013"/>
        <dbReference type="ChEBI" id="CHEBI:43474"/>
        <dbReference type="ChEBI" id="CHEBI:61977"/>
        <dbReference type="EC" id="3.1.3.16"/>
    </reaction>
</comment>
<name>A0A8K0IK48_COCNU</name>
<dbReference type="AlphaFoldDB" id="A0A8K0IK48"/>
<dbReference type="EC" id="3.1.3.16" evidence="1"/>
<proteinExistence type="predicted"/>
<dbReference type="EMBL" id="CM017880">
    <property type="protein sequence ID" value="KAG1361115.1"/>
    <property type="molecule type" value="Genomic_DNA"/>
</dbReference>
<dbReference type="Proteomes" id="UP000797356">
    <property type="component" value="Chromosome 9"/>
</dbReference>
<comment type="catalytic activity">
    <reaction evidence="2">
        <text>O-phospho-L-seryl-[protein] + H2O = L-seryl-[protein] + phosphate</text>
        <dbReference type="Rhea" id="RHEA:20629"/>
        <dbReference type="Rhea" id="RHEA-COMP:9863"/>
        <dbReference type="Rhea" id="RHEA-COMP:11604"/>
        <dbReference type="ChEBI" id="CHEBI:15377"/>
        <dbReference type="ChEBI" id="CHEBI:29999"/>
        <dbReference type="ChEBI" id="CHEBI:43474"/>
        <dbReference type="ChEBI" id="CHEBI:83421"/>
        <dbReference type="EC" id="3.1.3.16"/>
    </reaction>
</comment>